<reference evidence="1" key="1">
    <citation type="journal article" date="2009" name="PLoS Genet.">
        <title>Sequencing, mapping, and analysis of 27,455 maize full-length cDNAs.</title>
        <authorList>
            <person name="Soderlund C."/>
            <person name="Descour A."/>
            <person name="Kudrna D."/>
            <person name="Bomhoff M."/>
            <person name="Boyd L."/>
            <person name="Currie J."/>
            <person name="Angelova A."/>
            <person name="Collura K."/>
            <person name="Wissotski M."/>
            <person name="Ashley E."/>
            <person name="Morrow D."/>
            <person name="Fernandes J."/>
            <person name="Walbot V."/>
            <person name="Yu Y."/>
        </authorList>
    </citation>
    <scope>NUCLEOTIDE SEQUENCE</scope>
    <source>
        <strain evidence="1">B73</strain>
    </source>
</reference>
<accession>C0PFC6</accession>
<dbReference type="GeneID" id="100383363"/>
<sequence length="94" mass="9951">MPQHTSAATSISAPASRTVYSSLLGVVSPAMAPDSAPPLSSPSTFHLLSLPLRASSSSPRSGSHATHCLSVCTFGSVRSVNRILPFLFLWFPRR</sequence>
<dbReference type="RefSeq" id="NP_001169490.1">
    <property type="nucleotide sequence ID" value="NM_001176019.1"/>
</dbReference>
<dbReference type="EMBL" id="BT066995">
    <property type="protein sequence ID" value="ACN33892.1"/>
    <property type="molecule type" value="mRNA"/>
</dbReference>
<dbReference type="KEGG" id="zma:100383363"/>
<evidence type="ECO:0000313" key="1">
    <source>
        <dbReference type="EMBL" id="ACN33892.1"/>
    </source>
</evidence>
<organism evidence="1">
    <name type="scientific">Zea mays</name>
    <name type="common">Maize</name>
    <dbReference type="NCBI Taxonomy" id="4577"/>
    <lineage>
        <taxon>Eukaryota</taxon>
        <taxon>Viridiplantae</taxon>
        <taxon>Streptophyta</taxon>
        <taxon>Embryophyta</taxon>
        <taxon>Tracheophyta</taxon>
        <taxon>Spermatophyta</taxon>
        <taxon>Magnoliopsida</taxon>
        <taxon>Liliopsida</taxon>
        <taxon>Poales</taxon>
        <taxon>Poaceae</taxon>
        <taxon>PACMAD clade</taxon>
        <taxon>Panicoideae</taxon>
        <taxon>Andropogonodae</taxon>
        <taxon>Andropogoneae</taxon>
        <taxon>Tripsacinae</taxon>
        <taxon>Zea</taxon>
    </lineage>
</organism>
<name>C0PFC6_MAIZE</name>
<protein>
    <submittedName>
        <fullName evidence="1">Uncharacterized protein</fullName>
    </submittedName>
</protein>
<proteinExistence type="evidence at transcript level"/>
<dbReference type="HOGENOM" id="CLU_2389428_0_0_1"/>
<dbReference type="AlphaFoldDB" id="C0PFC6"/>